<protein>
    <submittedName>
        <fullName evidence="2">Uncharacterized protein</fullName>
    </submittedName>
</protein>
<gene>
    <name evidence="2" type="ORF">A500_09910</name>
</gene>
<keyword evidence="3" id="KW-1185">Reference proteome</keyword>
<keyword evidence="1" id="KW-0812">Transmembrane</keyword>
<accession>R9C7Y0</accession>
<dbReference type="PATRIC" id="fig|1202534.3.peg.1972"/>
<keyword evidence="1" id="KW-0472">Membrane</keyword>
<comment type="caution">
    <text evidence="2">The sequence shown here is derived from an EMBL/GenBank/DDBJ whole genome shotgun (WGS) entry which is preliminary data.</text>
</comment>
<feature type="transmembrane region" description="Helical" evidence="1">
    <location>
        <begin position="47"/>
        <end position="70"/>
    </location>
</feature>
<reference evidence="2 3" key="1">
    <citation type="submission" date="2013-03" db="EMBL/GenBank/DDBJ databases">
        <title>Whole genome shotgun sequencing of Clostridium sartagoforme AAU1.</title>
        <authorList>
            <person name="Joshi C.G."/>
            <person name="Duggirala S.M."/>
            <person name="Nathani N.M."/>
            <person name="Bhatt V.D."/>
            <person name="Patel A.K."/>
            <person name="Pandya P.R."/>
            <person name="KaPatel J.A."/>
        </authorList>
    </citation>
    <scope>NUCLEOTIDE SEQUENCE [LARGE SCALE GENOMIC DNA]</scope>
    <source>
        <strain evidence="2 3">AAU1</strain>
    </source>
</reference>
<name>R9C7Y0_9CLOT</name>
<dbReference type="EMBL" id="ASRV01000124">
    <property type="protein sequence ID" value="EOR25412.1"/>
    <property type="molecule type" value="Genomic_DNA"/>
</dbReference>
<dbReference type="Proteomes" id="UP000013988">
    <property type="component" value="Unassembled WGS sequence"/>
</dbReference>
<sequence length="72" mass="8399">MIDLDKELNNLEEKALKAPPEFENLMRKALNNTKRENKKKINLNNKYIKIALIFIAFIFIFNLSTVSAMIKS</sequence>
<keyword evidence="1" id="KW-1133">Transmembrane helix</keyword>
<evidence type="ECO:0000313" key="2">
    <source>
        <dbReference type="EMBL" id="EOR25412.1"/>
    </source>
</evidence>
<proteinExistence type="predicted"/>
<dbReference type="RefSeq" id="WP_016207340.1">
    <property type="nucleotide sequence ID" value="NZ_ASRV01000124.1"/>
</dbReference>
<evidence type="ECO:0000256" key="1">
    <source>
        <dbReference type="SAM" id="Phobius"/>
    </source>
</evidence>
<organism evidence="2 3">
    <name type="scientific">Clostridium sartagoforme AAU1</name>
    <dbReference type="NCBI Taxonomy" id="1202534"/>
    <lineage>
        <taxon>Bacteria</taxon>
        <taxon>Bacillati</taxon>
        <taxon>Bacillota</taxon>
        <taxon>Clostridia</taxon>
        <taxon>Eubacteriales</taxon>
        <taxon>Clostridiaceae</taxon>
        <taxon>Clostridium</taxon>
    </lineage>
</organism>
<evidence type="ECO:0000313" key="3">
    <source>
        <dbReference type="Proteomes" id="UP000013988"/>
    </source>
</evidence>
<dbReference type="AlphaFoldDB" id="R9C7Y0"/>